<comment type="caution">
    <text evidence="1">The sequence shown here is derived from an EMBL/GenBank/DDBJ whole genome shotgun (WGS) entry which is preliminary data.</text>
</comment>
<organism evidence="1 2">
    <name type="scientific">Trichonephila inaurata madagascariensis</name>
    <dbReference type="NCBI Taxonomy" id="2747483"/>
    <lineage>
        <taxon>Eukaryota</taxon>
        <taxon>Metazoa</taxon>
        <taxon>Ecdysozoa</taxon>
        <taxon>Arthropoda</taxon>
        <taxon>Chelicerata</taxon>
        <taxon>Arachnida</taxon>
        <taxon>Araneae</taxon>
        <taxon>Araneomorphae</taxon>
        <taxon>Entelegynae</taxon>
        <taxon>Araneoidea</taxon>
        <taxon>Nephilidae</taxon>
        <taxon>Trichonephila</taxon>
        <taxon>Trichonephila inaurata</taxon>
    </lineage>
</organism>
<reference evidence="1" key="1">
    <citation type="submission" date="2020-08" db="EMBL/GenBank/DDBJ databases">
        <title>Multicomponent nature underlies the extraordinary mechanical properties of spider dragline silk.</title>
        <authorList>
            <person name="Kono N."/>
            <person name="Nakamura H."/>
            <person name="Mori M."/>
            <person name="Yoshida Y."/>
            <person name="Ohtoshi R."/>
            <person name="Malay A.D."/>
            <person name="Moran D.A.P."/>
            <person name="Tomita M."/>
            <person name="Numata K."/>
            <person name="Arakawa K."/>
        </authorList>
    </citation>
    <scope>NUCLEOTIDE SEQUENCE</scope>
</reference>
<sequence>MNTGNYIYSEYEYSIQKTRGEQNNSQHLATYYILPPPQGFGKLCSKPSAVIEVSGSRSKPCSKDLDLLRVLNLINRGTIREHRIALVRVVISALKILVW</sequence>
<protein>
    <submittedName>
        <fullName evidence="1">Uncharacterized protein</fullName>
    </submittedName>
</protein>
<keyword evidence="2" id="KW-1185">Reference proteome</keyword>
<accession>A0A8X6YT15</accession>
<dbReference type="OrthoDB" id="10301703at2759"/>
<dbReference type="Proteomes" id="UP000886998">
    <property type="component" value="Unassembled WGS sequence"/>
</dbReference>
<evidence type="ECO:0000313" key="2">
    <source>
        <dbReference type="Proteomes" id="UP000886998"/>
    </source>
</evidence>
<name>A0A8X6YT15_9ARAC</name>
<proteinExistence type="predicted"/>
<gene>
    <name evidence="1" type="ORF">TNIN_470211</name>
</gene>
<dbReference type="AlphaFoldDB" id="A0A8X6YT15"/>
<dbReference type="EMBL" id="BMAV01023151">
    <property type="protein sequence ID" value="GFY78701.1"/>
    <property type="molecule type" value="Genomic_DNA"/>
</dbReference>
<evidence type="ECO:0000313" key="1">
    <source>
        <dbReference type="EMBL" id="GFY78701.1"/>
    </source>
</evidence>